<evidence type="ECO:0008006" key="3">
    <source>
        <dbReference type="Google" id="ProtNLM"/>
    </source>
</evidence>
<keyword evidence="2" id="KW-1185">Reference proteome</keyword>
<organism evidence="1 2">
    <name type="scientific">Anisakis simplex</name>
    <name type="common">Herring worm</name>
    <dbReference type="NCBI Taxonomy" id="6269"/>
    <lineage>
        <taxon>Eukaryota</taxon>
        <taxon>Metazoa</taxon>
        <taxon>Ecdysozoa</taxon>
        <taxon>Nematoda</taxon>
        <taxon>Chromadorea</taxon>
        <taxon>Rhabditida</taxon>
        <taxon>Spirurina</taxon>
        <taxon>Ascaridomorpha</taxon>
        <taxon>Ascaridoidea</taxon>
        <taxon>Anisakidae</taxon>
        <taxon>Anisakis</taxon>
        <taxon>Anisakis simplex complex</taxon>
    </lineage>
</organism>
<accession>A0A3P6NS98</accession>
<name>A0A3P6NS98_ANISI</name>
<evidence type="ECO:0000313" key="2">
    <source>
        <dbReference type="Proteomes" id="UP000267096"/>
    </source>
</evidence>
<dbReference type="Proteomes" id="UP000267096">
    <property type="component" value="Unassembled WGS sequence"/>
</dbReference>
<dbReference type="AlphaFoldDB" id="A0A3P6NS98"/>
<dbReference type="Gene3D" id="3.30.1120.50">
    <property type="entry name" value="Pepsin inhibitor-3"/>
    <property type="match status" value="1"/>
</dbReference>
<dbReference type="InterPro" id="IPR038412">
    <property type="entry name" value="Pepsin-I3_sf"/>
</dbReference>
<sequence>MFLAIGLCPLFFTSGELREYFLYGITNGPFACHINGTQVFLDDLNFANLSSEAEMQEADNYMKRLEDCERQVIQLIPIINYDLELKLNEMLTAQSSCRFVKSPNT</sequence>
<proteinExistence type="predicted"/>
<reference evidence="1 2" key="1">
    <citation type="submission" date="2018-11" db="EMBL/GenBank/DDBJ databases">
        <authorList>
            <consortium name="Pathogen Informatics"/>
        </authorList>
    </citation>
    <scope>NUCLEOTIDE SEQUENCE [LARGE SCALE GENOMIC DNA]</scope>
</reference>
<dbReference type="EMBL" id="UYRR01012246">
    <property type="protein sequence ID" value="VDK26279.1"/>
    <property type="molecule type" value="Genomic_DNA"/>
</dbReference>
<protein>
    <recommendedName>
        <fullName evidence="3">Pepsin inhibitor-3-like repeated domain-containing protein</fullName>
    </recommendedName>
</protein>
<evidence type="ECO:0000313" key="1">
    <source>
        <dbReference type="EMBL" id="VDK26279.1"/>
    </source>
</evidence>
<gene>
    <name evidence="1" type="ORF">ASIM_LOCUS5925</name>
</gene>